<evidence type="ECO:0000256" key="1">
    <source>
        <dbReference type="ARBA" id="ARBA00022737"/>
    </source>
</evidence>
<dbReference type="PROSITE" id="PS51375">
    <property type="entry name" value="PPR"/>
    <property type="match status" value="1"/>
</dbReference>
<proteinExistence type="predicted"/>
<keyword evidence="4" id="KW-1185">Reference proteome</keyword>
<evidence type="ECO:0000256" key="2">
    <source>
        <dbReference type="PROSITE-ProRule" id="PRU00708"/>
    </source>
</evidence>
<dbReference type="Proteomes" id="UP000241818">
    <property type="component" value="Unassembled WGS sequence"/>
</dbReference>
<dbReference type="RefSeq" id="XP_024720322.1">
    <property type="nucleotide sequence ID" value="XM_024860849.1"/>
</dbReference>
<dbReference type="EMBL" id="KZ679012">
    <property type="protein sequence ID" value="PSS16814.1"/>
    <property type="molecule type" value="Genomic_DNA"/>
</dbReference>
<keyword evidence="1" id="KW-0677">Repeat</keyword>
<dbReference type="OrthoDB" id="185373at2759"/>
<evidence type="ECO:0000313" key="4">
    <source>
        <dbReference type="Proteomes" id="UP000241818"/>
    </source>
</evidence>
<sequence>MPRPTTAKDPGDRLESLFAESIKPSTVPASAPSQAPTSIKPYQNAETLKKMLADDSRHAVDCWQFFLEHFGPDAWRKGSIDRKSSPSYLYIRDGSYSGRALLKRIIRAKDDDPFSTTLPAFTEVTTVYAQLGILHGPDWADMMFSLIERILKYRESPSKDDKLEDMLISDLVGSWNVVFRQLGKNQHPVEGPPFDWSHVPPISSKNAIQAYRKRGIQGCFALLTPSFSFHHIKDIPVIAVATFTLLTQGHISEKKVVQEAATLVSSLGQVISVLSTESRPTAETRELAAETVEEFVKTAWSETKELAARMDVPPATKTPSSTPSHMSTRMSSTFIHRRLQDAFVRRDGHEVDRLWGDMLKLPVKQESTTDPEFQTSKNPQRGFLSVGICNYFILTYMALRQPSRAIDVWNYMVKSGLVPNLATWDSMMTGCKTSRDAKALENVWAKILALRVQPDVVCWTTRISGLIECNQFDKAMRALDEMGRLWLAAARSKHGNLKVEELQHVDDVEGAIKPTTSTINAAISGLLKKHKVDAAHRILAWAGKFAIRPDIITYNTLLRSVIRNGQTQEAMALLQQMQDDGLEADVATFTTILDETFRYFDENTPEEQKEIIATIFSEMESAGVKANLHTYGKIIYHLLEREPTDLTAVNAVVERMARQGLQPSPYISTMLVEYYFSRQPPDLDAVRVLIERSRMEPASVDNIFWDRVIEGYSRVGDTTSAVRILGKVNSGSSRISWTTLQKLLSSLVQNEEWDVARTLVRNAKIDSGGPLPEHVHGKKDQHRFWRLVAELELLDA</sequence>
<dbReference type="InterPro" id="IPR011990">
    <property type="entry name" value="TPR-like_helical_dom_sf"/>
</dbReference>
<accession>A0A2T3B093</accession>
<feature type="repeat" description="PPR" evidence="2">
    <location>
        <begin position="550"/>
        <end position="584"/>
    </location>
</feature>
<dbReference type="Pfam" id="PF13041">
    <property type="entry name" value="PPR_2"/>
    <property type="match status" value="1"/>
</dbReference>
<dbReference type="STRING" id="857342.A0A2T3B093"/>
<gene>
    <name evidence="3" type="ORF">M430DRAFT_103223</name>
</gene>
<dbReference type="NCBIfam" id="TIGR00756">
    <property type="entry name" value="PPR"/>
    <property type="match status" value="1"/>
</dbReference>
<dbReference type="InterPro" id="IPR002885">
    <property type="entry name" value="PPR_rpt"/>
</dbReference>
<evidence type="ECO:0000313" key="3">
    <source>
        <dbReference type="EMBL" id="PSS16814.1"/>
    </source>
</evidence>
<reference evidence="3 4" key="1">
    <citation type="journal article" date="2018" name="New Phytol.">
        <title>Comparative genomics and transcriptomics depict ericoid mycorrhizal fungi as versatile saprotrophs and plant mutualists.</title>
        <authorList>
            <person name="Martino E."/>
            <person name="Morin E."/>
            <person name="Grelet G.A."/>
            <person name="Kuo A."/>
            <person name="Kohler A."/>
            <person name="Daghino S."/>
            <person name="Barry K.W."/>
            <person name="Cichocki N."/>
            <person name="Clum A."/>
            <person name="Dockter R.B."/>
            <person name="Hainaut M."/>
            <person name="Kuo R.C."/>
            <person name="LaButti K."/>
            <person name="Lindahl B.D."/>
            <person name="Lindquist E.A."/>
            <person name="Lipzen A."/>
            <person name="Khouja H.R."/>
            <person name="Magnuson J."/>
            <person name="Murat C."/>
            <person name="Ohm R.A."/>
            <person name="Singer S.W."/>
            <person name="Spatafora J.W."/>
            <person name="Wang M."/>
            <person name="Veneault-Fourrey C."/>
            <person name="Henrissat B."/>
            <person name="Grigoriev I.V."/>
            <person name="Martin F.M."/>
            <person name="Perotto S."/>
        </authorList>
    </citation>
    <scope>NUCLEOTIDE SEQUENCE [LARGE SCALE GENOMIC DNA]</scope>
    <source>
        <strain evidence="3 4">ATCC 22711</strain>
    </source>
</reference>
<dbReference type="PANTHER" id="PTHR47933:SF62">
    <property type="entry name" value="PENTACOTRIPEPTIDE-REPEAT REGION OF PRORP DOMAIN-CONTAINING PROTEIN"/>
    <property type="match status" value="1"/>
</dbReference>
<dbReference type="GO" id="GO:0003729">
    <property type="term" value="F:mRNA binding"/>
    <property type="evidence" value="ECO:0007669"/>
    <property type="project" value="TreeGrafter"/>
</dbReference>
<dbReference type="PANTHER" id="PTHR47933">
    <property type="entry name" value="PENTATRICOPEPTIDE REPEAT-CONTAINING PROTEIN 1, MITOCHONDRIAL"/>
    <property type="match status" value="1"/>
</dbReference>
<dbReference type="AlphaFoldDB" id="A0A2T3B093"/>
<dbReference type="Pfam" id="PF01535">
    <property type="entry name" value="PPR"/>
    <property type="match status" value="1"/>
</dbReference>
<dbReference type="GeneID" id="36568930"/>
<name>A0A2T3B093_AMORE</name>
<dbReference type="InterPro" id="IPR051240">
    <property type="entry name" value="Mito_RNA-Proc/Resp"/>
</dbReference>
<organism evidence="3 4">
    <name type="scientific">Amorphotheca resinae ATCC 22711</name>
    <dbReference type="NCBI Taxonomy" id="857342"/>
    <lineage>
        <taxon>Eukaryota</taxon>
        <taxon>Fungi</taxon>
        <taxon>Dikarya</taxon>
        <taxon>Ascomycota</taxon>
        <taxon>Pezizomycotina</taxon>
        <taxon>Leotiomycetes</taxon>
        <taxon>Helotiales</taxon>
        <taxon>Amorphothecaceae</taxon>
        <taxon>Amorphotheca</taxon>
    </lineage>
</organism>
<dbReference type="InParanoid" id="A0A2T3B093"/>
<evidence type="ECO:0008006" key="5">
    <source>
        <dbReference type="Google" id="ProtNLM"/>
    </source>
</evidence>
<protein>
    <recommendedName>
        <fullName evidence="5">Pentacotripeptide-repeat region of PRORP domain-containing protein</fullName>
    </recommendedName>
</protein>
<dbReference type="Gene3D" id="1.25.40.10">
    <property type="entry name" value="Tetratricopeptide repeat domain"/>
    <property type="match status" value="3"/>
</dbReference>